<dbReference type="GeneID" id="100373521"/>
<dbReference type="InterPro" id="IPR042333">
    <property type="entry name" value="LRAD2/Mig-13-like"/>
</dbReference>
<sequence>MASETKGRVIVRSVTLLLFLHVCQVASYYETVSMGNDWDGDCGTRIVYGEERHQGGEIEALRHTSWECKVSIVTDVNQLIHLRFDRFHVYSEDDDCRKHYLKIYDGDFTDTYASLLTSVNGLCTTADSYGLPLPILSTGRAVTLVLYREPTEQTTDFRIIYSAVKKHDDMNCFWCAVNTSLCYDSTLKCDHMENCEDGSDETNCNEVVIPPGSGKSKEGLSTTALAVVIVVVICIVVIGIVIGFCCFFEQKKKKKKAAESNVAGEPKTYAVEAESFHTSHDPEYANLPEPPAYQPAYTPLGKKYQRQPLSNDYASKWDSEKVGYHNQHPSVGCDERHEEYPNQHFSPDYLSHQYEREPQSGYRREPRVSYDAQNEYVQVPVRPQLV</sequence>
<dbReference type="SUPFAM" id="SSF57424">
    <property type="entry name" value="LDL receptor-like module"/>
    <property type="match status" value="1"/>
</dbReference>
<dbReference type="CDD" id="cd00041">
    <property type="entry name" value="CUB"/>
    <property type="match status" value="1"/>
</dbReference>
<name>A0ABM0GSF8_SACKO</name>
<dbReference type="Gene3D" id="4.10.400.10">
    <property type="entry name" value="Low-density Lipoprotein Receptor"/>
    <property type="match status" value="1"/>
</dbReference>
<dbReference type="InterPro" id="IPR000859">
    <property type="entry name" value="CUB_dom"/>
</dbReference>
<feature type="region of interest" description="Disordered" evidence="3">
    <location>
        <begin position="327"/>
        <end position="371"/>
    </location>
</feature>
<protein>
    <submittedName>
        <fullName evidence="8">Uncharacterized protein LOC100373521</fullName>
    </submittedName>
</protein>
<evidence type="ECO:0000256" key="4">
    <source>
        <dbReference type="SAM" id="Phobius"/>
    </source>
</evidence>
<dbReference type="PANTHER" id="PTHR24652">
    <property type="entry name" value="LOW-DENSITY LIPOPROTEIN RECEPTOR CLASS A DOMAIN-CONTAINING PROTEIN 2"/>
    <property type="match status" value="1"/>
</dbReference>
<keyword evidence="7" id="KW-1185">Reference proteome</keyword>
<dbReference type="Gene3D" id="2.60.120.290">
    <property type="entry name" value="Spermadhesin, CUB domain"/>
    <property type="match status" value="1"/>
</dbReference>
<keyword evidence="1 2" id="KW-1015">Disulfide bond</keyword>
<keyword evidence="4" id="KW-1133">Transmembrane helix</keyword>
<evidence type="ECO:0000259" key="6">
    <source>
        <dbReference type="PROSITE" id="PS01180"/>
    </source>
</evidence>
<proteinExistence type="predicted"/>
<feature type="domain" description="CUB" evidence="6">
    <location>
        <begin position="42"/>
        <end position="164"/>
    </location>
</feature>
<dbReference type="CDD" id="cd00112">
    <property type="entry name" value="LDLa"/>
    <property type="match status" value="1"/>
</dbReference>
<dbReference type="InterPro" id="IPR002172">
    <property type="entry name" value="LDrepeatLR_classA_rpt"/>
</dbReference>
<organism evidence="7 8">
    <name type="scientific">Saccoglossus kowalevskii</name>
    <name type="common">Acorn worm</name>
    <dbReference type="NCBI Taxonomy" id="10224"/>
    <lineage>
        <taxon>Eukaryota</taxon>
        <taxon>Metazoa</taxon>
        <taxon>Hemichordata</taxon>
        <taxon>Enteropneusta</taxon>
        <taxon>Harrimaniidae</taxon>
        <taxon>Saccoglossus</taxon>
    </lineage>
</organism>
<feature type="disulfide bond" evidence="2">
    <location>
        <begin position="189"/>
        <end position="204"/>
    </location>
</feature>
<evidence type="ECO:0000256" key="2">
    <source>
        <dbReference type="PROSITE-ProRule" id="PRU00124"/>
    </source>
</evidence>
<dbReference type="SUPFAM" id="SSF49854">
    <property type="entry name" value="Spermadhesin, CUB domain"/>
    <property type="match status" value="1"/>
</dbReference>
<keyword evidence="4" id="KW-0812">Transmembrane</keyword>
<keyword evidence="5" id="KW-0732">Signal</keyword>
<dbReference type="InterPro" id="IPR035914">
    <property type="entry name" value="Sperma_CUB_dom_sf"/>
</dbReference>
<evidence type="ECO:0000313" key="7">
    <source>
        <dbReference type="Proteomes" id="UP000694865"/>
    </source>
</evidence>
<dbReference type="PROSITE" id="PS50068">
    <property type="entry name" value="LDLRA_2"/>
    <property type="match status" value="1"/>
</dbReference>
<feature type="chain" id="PRO_5045153105" evidence="5">
    <location>
        <begin position="26"/>
        <end position="386"/>
    </location>
</feature>
<gene>
    <name evidence="8" type="primary">LOC100373521</name>
</gene>
<dbReference type="SMART" id="SM00042">
    <property type="entry name" value="CUB"/>
    <property type="match status" value="1"/>
</dbReference>
<dbReference type="PANTHER" id="PTHR24652:SF67">
    <property type="entry name" value="LOW-DENSITY LIPOPROTEIN RECEPTOR CLASS A DOMAIN-CONTAINING PROTEIN 2"/>
    <property type="match status" value="1"/>
</dbReference>
<evidence type="ECO:0000256" key="5">
    <source>
        <dbReference type="SAM" id="SignalP"/>
    </source>
</evidence>
<dbReference type="Pfam" id="PF00431">
    <property type="entry name" value="CUB"/>
    <property type="match status" value="1"/>
</dbReference>
<comment type="caution">
    <text evidence="2">Lacks conserved residue(s) required for the propagation of feature annotation.</text>
</comment>
<dbReference type="Proteomes" id="UP000694865">
    <property type="component" value="Unplaced"/>
</dbReference>
<dbReference type="InterPro" id="IPR036055">
    <property type="entry name" value="LDL_receptor-like_sf"/>
</dbReference>
<feature type="compositionally biased region" description="Basic and acidic residues" evidence="3">
    <location>
        <begin position="353"/>
        <end position="368"/>
    </location>
</feature>
<evidence type="ECO:0000313" key="8">
    <source>
        <dbReference type="RefSeq" id="XP_002736372.1"/>
    </source>
</evidence>
<keyword evidence="4" id="KW-0472">Membrane</keyword>
<evidence type="ECO:0000256" key="3">
    <source>
        <dbReference type="SAM" id="MobiDB-lite"/>
    </source>
</evidence>
<feature type="transmembrane region" description="Helical" evidence="4">
    <location>
        <begin position="224"/>
        <end position="248"/>
    </location>
</feature>
<accession>A0ABM0GSF8</accession>
<dbReference type="PROSITE" id="PS01180">
    <property type="entry name" value="CUB"/>
    <property type="match status" value="1"/>
</dbReference>
<dbReference type="RefSeq" id="XP_002736372.1">
    <property type="nucleotide sequence ID" value="XM_002736326.1"/>
</dbReference>
<feature type="signal peptide" evidence="5">
    <location>
        <begin position="1"/>
        <end position="25"/>
    </location>
</feature>
<reference evidence="8" key="1">
    <citation type="submission" date="2025-08" db="UniProtKB">
        <authorList>
            <consortium name="RefSeq"/>
        </authorList>
    </citation>
    <scope>IDENTIFICATION</scope>
    <source>
        <tissue evidence="8">Testes</tissue>
    </source>
</reference>
<evidence type="ECO:0000256" key="1">
    <source>
        <dbReference type="ARBA" id="ARBA00023157"/>
    </source>
</evidence>